<dbReference type="Proteomes" id="UP000567179">
    <property type="component" value="Unassembled WGS sequence"/>
</dbReference>
<dbReference type="OrthoDB" id="18487at2759"/>
<evidence type="ECO:0000313" key="3">
    <source>
        <dbReference type="Proteomes" id="UP000567179"/>
    </source>
</evidence>
<gene>
    <name evidence="2" type="ORF">D9619_010903</name>
</gene>
<name>A0A8H5B8A4_9AGAR</name>
<dbReference type="AlphaFoldDB" id="A0A8H5B8A4"/>
<reference evidence="2 3" key="1">
    <citation type="journal article" date="2020" name="ISME J.">
        <title>Uncovering the hidden diversity of litter-decomposition mechanisms in mushroom-forming fungi.</title>
        <authorList>
            <person name="Floudas D."/>
            <person name="Bentzer J."/>
            <person name="Ahren D."/>
            <person name="Johansson T."/>
            <person name="Persson P."/>
            <person name="Tunlid A."/>
        </authorList>
    </citation>
    <scope>NUCLEOTIDE SEQUENCE [LARGE SCALE GENOMIC DNA]</scope>
    <source>
        <strain evidence="2 3">CBS 101986</strain>
    </source>
</reference>
<evidence type="ECO:0000256" key="1">
    <source>
        <dbReference type="SAM" id="MobiDB-lite"/>
    </source>
</evidence>
<feature type="region of interest" description="Disordered" evidence="1">
    <location>
        <begin position="26"/>
        <end position="48"/>
    </location>
</feature>
<protein>
    <submittedName>
        <fullName evidence="2">Uncharacterized protein</fullName>
    </submittedName>
</protein>
<keyword evidence="3" id="KW-1185">Reference proteome</keyword>
<organism evidence="2 3">
    <name type="scientific">Psilocybe cf. subviscida</name>
    <dbReference type="NCBI Taxonomy" id="2480587"/>
    <lineage>
        <taxon>Eukaryota</taxon>
        <taxon>Fungi</taxon>
        <taxon>Dikarya</taxon>
        <taxon>Basidiomycota</taxon>
        <taxon>Agaricomycotina</taxon>
        <taxon>Agaricomycetes</taxon>
        <taxon>Agaricomycetidae</taxon>
        <taxon>Agaricales</taxon>
        <taxon>Agaricineae</taxon>
        <taxon>Strophariaceae</taxon>
        <taxon>Psilocybe</taxon>
    </lineage>
</organism>
<feature type="compositionally biased region" description="Polar residues" evidence="1">
    <location>
        <begin position="38"/>
        <end position="48"/>
    </location>
</feature>
<sequence length="441" mass="48932">MASAGTTGNVHAIATVKYVNSDACSVPTGRENARRAKQGSQRTPPTRHSATLLQLSVQTEGYVSTAVSQTTCCCTGGTSNDRIVCALGSFTSNGTCVTANTDGVCTGTNLIIDNNERECDSCGAKCFKCKIPNFGVASTVDQKQCNQRLPGFFFNNGVYRAKLVSPRTVNRAPTSCPPDHGEQVARPAVVADPAMALGCALIILTLVWCCCRRRQKRCAQNNGDIYRQPRRTGWRWRLVYWVRGLFHQNPRAHQPHNAPPVYYNTAAANSRSNAKHSTSEYPADWRATLMRWDEKLFGHGSPKAATLRPTDIVLLRRISSHDDLDDGKLRTVEEARNVHTQPSQRGTEVDVVNLIDSYNKDPPQVRNYYYPQEERRECFPVAGRPNEFLYHDSFGDDARRLSDLNNHSAGSLYSQATGVPHKVEEPRLPLWGELSSRFPST</sequence>
<comment type="caution">
    <text evidence="2">The sequence shown here is derived from an EMBL/GenBank/DDBJ whole genome shotgun (WGS) entry which is preliminary data.</text>
</comment>
<accession>A0A8H5B8A4</accession>
<proteinExistence type="predicted"/>
<dbReference type="EMBL" id="JAACJJ010000030">
    <property type="protein sequence ID" value="KAF5318437.1"/>
    <property type="molecule type" value="Genomic_DNA"/>
</dbReference>
<evidence type="ECO:0000313" key="2">
    <source>
        <dbReference type="EMBL" id="KAF5318437.1"/>
    </source>
</evidence>